<comment type="caution">
    <text evidence="8">The sequence shown here is derived from an EMBL/GenBank/DDBJ whole genome shotgun (WGS) entry which is preliminary data.</text>
</comment>
<gene>
    <name evidence="8" type="ORF">EDD39_1138</name>
</gene>
<dbReference type="PANTHER" id="PTHR30071">
    <property type="entry name" value="HEME EXPORTER PROTEIN C"/>
    <property type="match status" value="1"/>
</dbReference>
<evidence type="ECO:0000256" key="6">
    <source>
        <dbReference type="SAM" id="Phobius"/>
    </source>
</evidence>
<keyword evidence="4 6" id="KW-1133">Transmembrane helix</keyword>
<feature type="transmembrane region" description="Helical" evidence="6">
    <location>
        <begin position="297"/>
        <end position="312"/>
    </location>
</feature>
<proteinExistence type="predicted"/>
<comment type="subcellular location">
    <subcellularLocation>
        <location evidence="1">Membrane</location>
        <topology evidence="1">Multi-pass membrane protein</topology>
    </subcellularLocation>
</comment>
<dbReference type="NCBIfam" id="TIGR03144">
    <property type="entry name" value="cytochr_II_ccsB"/>
    <property type="match status" value="1"/>
</dbReference>
<evidence type="ECO:0000256" key="3">
    <source>
        <dbReference type="ARBA" id="ARBA00022748"/>
    </source>
</evidence>
<evidence type="ECO:0000313" key="8">
    <source>
        <dbReference type="EMBL" id="ROR43003.1"/>
    </source>
</evidence>
<feature type="transmembrane region" description="Helical" evidence="6">
    <location>
        <begin position="104"/>
        <end position="126"/>
    </location>
</feature>
<dbReference type="AlphaFoldDB" id="A0A8G1UFJ0"/>
<sequence>MNPASPLVEVSDKLLYGALAVYALAFLACCLEWAFGSGSPVRRHLAAPPAEASSAAPVGGIRVVVRERGGGVVVHERGTVRTAEAPGGGGPSGDSERADLLGRIGISLTVLAFLLNSATVLARGVATGRAPWGNMFEFSIAFGWAVAGAFVALLATPRGRGHRWLAVPVNGTVLLTLGLAATVFYTDSGPLVPALQSYWLAIHVSAAVVCGGVFHVAAFAALLFLARERYERRTAQGAAPTRLAGIWRRLPSARTLDNASYRLNALVFPLWTFAIIAGAIWAEAAWGRFWGWDPKETWAFITWAAYAAYFHARSTAGWKGRKAATVSLLAFACFVFNYYGVNLLINGLHSYSGV</sequence>
<feature type="domain" description="Cytochrome c assembly protein" evidence="7">
    <location>
        <begin position="134"/>
        <end position="349"/>
    </location>
</feature>
<evidence type="ECO:0000256" key="1">
    <source>
        <dbReference type="ARBA" id="ARBA00004141"/>
    </source>
</evidence>
<evidence type="ECO:0000256" key="5">
    <source>
        <dbReference type="ARBA" id="ARBA00023136"/>
    </source>
</evidence>
<reference evidence="8 9" key="1">
    <citation type="submission" date="2018-11" db="EMBL/GenBank/DDBJ databases">
        <title>Sequencing the genomes of 1000 actinobacteria strains.</title>
        <authorList>
            <person name="Klenk H.-P."/>
        </authorList>
    </citation>
    <scope>NUCLEOTIDE SEQUENCE [LARGE SCALE GENOMIC DNA]</scope>
    <source>
        <strain evidence="8 9">DSM 44780</strain>
    </source>
</reference>
<feature type="transmembrane region" description="Helical" evidence="6">
    <location>
        <begin position="138"/>
        <end position="157"/>
    </location>
</feature>
<dbReference type="InterPro" id="IPR002541">
    <property type="entry name" value="Cyt_c_assembly"/>
</dbReference>
<dbReference type="InterPro" id="IPR045062">
    <property type="entry name" value="Cyt_c_biogenesis_CcsA/CcmC"/>
</dbReference>
<dbReference type="EMBL" id="RJVJ01000001">
    <property type="protein sequence ID" value="ROR43003.1"/>
    <property type="molecule type" value="Genomic_DNA"/>
</dbReference>
<dbReference type="Pfam" id="PF01578">
    <property type="entry name" value="Cytochrom_C_asm"/>
    <property type="match status" value="1"/>
</dbReference>
<evidence type="ECO:0000256" key="2">
    <source>
        <dbReference type="ARBA" id="ARBA00022692"/>
    </source>
</evidence>
<feature type="transmembrane region" description="Helical" evidence="6">
    <location>
        <begin position="324"/>
        <end position="345"/>
    </location>
</feature>
<evidence type="ECO:0000259" key="7">
    <source>
        <dbReference type="Pfam" id="PF01578"/>
    </source>
</evidence>
<feature type="transmembrane region" description="Helical" evidence="6">
    <location>
        <begin position="198"/>
        <end position="226"/>
    </location>
</feature>
<dbReference type="InterPro" id="IPR017562">
    <property type="entry name" value="Cyt_c_biogenesis_CcsA"/>
</dbReference>
<name>A0A8G1UFJ0_9ACTN</name>
<dbReference type="GO" id="GO:0005886">
    <property type="term" value="C:plasma membrane"/>
    <property type="evidence" value="ECO:0007669"/>
    <property type="project" value="TreeGrafter"/>
</dbReference>
<dbReference type="GO" id="GO:0017004">
    <property type="term" value="P:cytochrome complex assembly"/>
    <property type="evidence" value="ECO:0007669"/>
    <property type="project" value="UniProtKB-KW"/>
</dbReference>
<feature type="transmembrane region" description="Helical" evidence="6">
    <location>
        <begin position="164"/>
        <end position="186"/>
    </location>
</feature>
<organism evidence="8 9">
    <name type="scientific">Kitasatospora cineracea</name>
    <dbReference type="NCBI Taxonomy" id="88074"/>
    <lineage>
        <taxon>Bacteria</taxon>
        <taxon>Bacillati</taxon>
        <taxon>Actinomycetota</taxon>
        <taxon>Actinomycetes</taxon>
        <taxon>Kitasatosporales</taxon>
        <taxon>Streptomycetaceae</taxon>
        <taxon>Kitasatospora</taxon>
    </lineage>
</organism>
<dbReference type="OrthoDB" id="9814290at2"/>
<accession>A0A8G1UFJ0</accession>
<dbReference type="PANTHER" id="PTHR30071:SF1">
    <property type="entry name" value="CYTOCHROME B_B6 PROTEIN-RELATED"/>
    <property type="match status" value="1"/>
</dbReference>
<dbReference type="GO" id="GO:0020037">
    <property type="term" value="F:heme binding"/>
    <property type="evidence" value="ECO:0007669"/>
    <property type="project" value="InterPro"/>
</dbReference>
<keyword evidence="5 6" id="KW-0472">Membrane</keyword>
<keyword evidence="3" id="KW-0201">Cytochrome c-type biogenesis</keyword>
<feature type="transmembrane region" description="Helical" evidence="6">
    <location>
        <begin position="263"/>
        <end position="282"/>
    </location>
</feature>
<keyword evidence="2 6" id="KW-0812">Transmembrane</keyword>
<dbReference type="RefSeq" id="WP_100837049.1">
    <property type="nucleotide sequence ID" value="NZ_RJVJ01000001.1"/>
</dbReference>
<dbReference type="Proteomes" id="UP000267408">
    <property type="component" value="Unassembled WGS sequence"/>
</dbReference>
<feature type="transmembrane region" description="Helical" evidence="6">
    <location>
        <begin position="14"/>
        <end position="35"/>
    </location>
</feature>
<evidence type="ECO:0000313" key="9">
    <source>
        <dbReference type="Proteomes" id="UP000267408"/>
    </source>
</evidence>
<protein>
    <submittedName>
        <fullName evidence="8">Cytochrome c-type biogenesis protein CcsB</fullName>
    </submittedName>
</protein>
<evidence type="ECO:0000256" key="4">
    <source>
        <dbReference type="ARBA" id="ARBA00022989"/>
    </source>
</evidence>